<gene>
    <name evidence="2" type="ORF">AVDCRST_MAG05-3497</name>
</gene>
<feature type="compositionally biased region" description="Polar residues" evidence="1">
    <location>
        <begin position="153"/>
        <end position="166"/>
    </location>
</feature>
<dbReference type="Gene3D" id="3.20.20.80">
    <property type="entry name" value="Glycosidases"/>
    <property type="match status" value="1"/>
</dbReference>
<dbReference type="InterPro" id="IPR006311">
    <property type="entry name" value="TAT_signal"/>
</dbReference>
<dbReference type="AlphaFoldDB" id="A0A6J4TCM9"/>
<name>A0A6J4TCM9_9ACTN</name>
<evidence type="ECO:0008006" key="3">
    <source>
        <dbReference type="Google" id="ProtNLM"/>
    </source>
</evidence>
<evidence type="ECO:0000256" key="1">
    <source>
        <dbReference type="SAM" id="MobiDB-lite"/>
    </source>
</evidence>
<reference evidence="2" key="1">
    <citation type="submission" date="2020-02" db="EMBL/GenBank/DDBJ databases">
        <authorList>
            <person name="Meier V. D."/>
        </authorList>
    </citation>
    <scope>NUCLEOTIDE SEQUENCE</scope>
    <source>
        <strain evidence="2">AVDCRST_MAG05</strain>
    </source>
</reference>
<accession>A0A6J4TCM9</accession>
<evidence type="ECO:0000313" key="2">
    <source>
        <dbReference type="EMBL" id="CAA9519154.1"/>
    </source>
</evidence>
<sequence length="525" mass="57058">MAGTEGGRSILDGGVSRARFLKLAGLGAGLSLFPGSVFSANAAGAQAAGGPEILNDPKFPIVAWWPPPPVENVGTKEAQQASTDALYAELADAGFNTVIGGNGVSNPRANRLALAACAAKGLRLVLDDSDLRNAIDPPPPKAARSADQEETESAMQALTDQPSRQDVSARAVADRQAAVTQRIEALKAELASRENFPDLSALAGILLDDEPGRSLFPILKFAKEEVRRVFGEGELPYVNVWPSHASRDDALEAESYTDYLRRYMDRKRYPNAVAPPMLSFDHHPLLLADERTTPDFFYNHAVIRNFAQRFGVPSWGFVQSVDFDGQFPARRRPDEDEIFWQINVALAYGVKGIQYFTYWTPADTGVRFGTALIRRTGERTGEKTPLYDSAARANEILRKVGRILLPLTSVSVTHFGERRLPRGAKLFRANNFVKAASGDAAIFGLFGKPNDATERYLLVVNRSPNKTATTRLTITSTVGSVERFDPSIGERGEGGFVPETLTGSPRSFTAAMGVGRAILYRLNTA</sequence>
<protein>
    <recommendedName>
        <fullName evidence="3">Glycoside hydrolase family 42 N-terminal domain-containing protein</fullName>
    </recommendedName>
</protein>
<proteinExistence type="predicted"/>
<dbReference type="PROSITE" id="PS51318">
    <property type="entry name" value="TAT"/>
    <property type="match status" value="1"/>
</dbReference>
<feature type="region of interest" description="Disordered" evidence="1">
    <location>
        <begin position="131"/>
        <end position="172"/>
    </location>
</feature>
<dbReference type="EMBL" id="CADCVM010000389">
    <property type="protein sequence ID" value="CAA9519154.1"/>
    <property type="molecule type" value="Genomic_DNA"/>
</dbReference>
<organism evidence="2">
    <name type="scientific">uncultured Rubrobacteraceae bacterium</name>
    <dbReference type="NCBI Taxonomy" id="349277"/>
    <lineage>
        <taxon>Bacteria</taxon>
        <taxon>Bacillati</taxon>
        <taxon>Actinomycetota</taxon>
        <taxon>Rubrobacteria</taxon>
        <taxon>Rubrobacterales</taxon>
        <taxon>Rubrobacteraceae</taxon>
        <taxon>environmental samples</taxon>
    </lineage>
</organism>